<name>I4IUG0_MICAE</name>
<dbReference type="HOGENOM" id="CLU_1446137_0_0_3"/>
<dbReference type="EMBL" id="CAIQ01000295">
    <property type="protein sequence ID" value="CCI37934.1"/>
    <property type="molecule type" value="Genomic_DNA"/>
</dbReference>
<feature type="signal peptide" evidence="1">
    <location>
        <begin position="1"/>
        <end position="24"/>
    </location>
</feature>
<evidence type="ECO:0000256" key="1">
    <source>
        <dbReference type="SAM" id="SignalP"/>
    </source>
</evidence>
<accession>I4IUG0</accession>
<evidence type="ECO:0008006" key="4">
    <source>
        <dbReference type="Google" id="ProtNLM"/>
    </source>
</evidence>
<gene>
    <name evidence="2" type="ORF">MICAK_3640004</name>
</gene>
<dbReference type="Proteomes" id="UP000004047">
    <property type="component" value="Unassembled WGS sequence"/>
</dbReference>
<sequence>MNLRSVKTILLGGMSLLVATLPIAQIAQVSASTICSPVNGQWYFRGNPGPIITQSGDLLTVDMSAYGRPTATGRILSPTQIQVTFPDDGTFVGTLNGRGQINWNNSTVWQALSFAGTWQYEGSPGPVVTQSGNRLKVDMSAYRRPTAAGRVTAPANASVRFPDDATFNAILVSPSCIQWSNGTTWTK</sequence>
<evidence type="ECO:0000313" key="3">
    <source>
        <dbReference type="Proteomes" id="UP000004047"/>
    </source>
</evidence>
<evidence type="ECO:0000313" key="2">
    <source>
        <dbReference type="EMBL" id="CCI37934.1"/>
    </source>
</evidence>
<protein>
    <recommendedName>
        <fullName evidence="4">Secreted protein</fullName>
    </recommendedName>
</protein>
<proteinExistence type="predicted"/>
<dbReference type="RefSeq" id="WP_002803584.1">
    <property type="nucleotide sequence ID" value="NZ_HE974191.1"/>
</dbReference>
<reference evidence="2 3" key="1">
    <citation type="submission" date="2012-04" db="EMBL/GenBank/DDBJ databases">
        <authorList>
            <person name="Genoscope - CEA"/>
        </authorList>
    </citation>
    <scope>NUCLEOTIDE SEQUENCE [LARGE SCALE GENOMIC DNA]</scope>
    <source>
        <strain evidence="2 3">9701</strain>
    </source>
</reference>
<keyword evidence="1" id="KW-0732">Signal</keyword>
<feature type="chain" id="PRO_5003691082" description="Secreted protein" evidence="1">
    <location>
        <begin position="25"/>
        <end position="187"/>
    </location>
</feature>
<comment type="caution">
    <text evidence="2">The sequence shown here is derived from an EMBL/GenBank/DDBJ whole genome shotgun (WGS) entry which is preliminary data.</text>
</comment>
<dbReference type="AlphaFoldDB" id="I4IUG0"/>
<organism evidence="2 3">
    <name type="scientific">Microcystis aeruginosa PCC 9701</name>
    <dbReference type="NCBI Taxonomy" id="721123"/>
    <lineage>
        <taxon>Bacteria</taxon>
        <taxon>Bacillati</taxon>
        <taxon>Cyanobacteriota</taxon>
        <taxon>Cyanophyceae</taxon>
        <taxon>Oscillatoriophycideae</taxon>
        <taxon>Chroococcales</taxon>
        <taxon>Microcystaceae</taxon>
        <taxon>Microcystis</taxon>
    </lineage>
</organism>